<keyword evidence="4" id="KW-0675">Receptor</keyword>
<evidence type="ECO:0000256" key="2">
    <source>
        <dbReference type="SAM" id="SignalP"/>
    </source>
</evidence>
<dbReference type="SUPFAM" id="SSF49464">
    <property type="entry name" value="Carboxypeptidase regulatory domain-like"/>
    <property type="match status" value="1"/>
</dbReference>
<keyword evidence="1" id="KW-0813">Transport</keyword>
<reference evidence="5" key="1">
    <citation type="submission" date="2024-03" db="EMBL/GenBank/DDBJ databases">
        <title>Chitinophaga horti sp. nov., isolated from garden soil.</title>
        <authorList>
            <person name="Lee D.S."/>
            <person name="Han D.M."/>
            <person name="Baek J.H."/>
            <person name="Choi D.G."/>
            <person name="Jeon J.H."/>
            <person name="Jeon C.O."/>
        </authorList>
    </citation>
    <scope>NUCLEOTIDE SEQUENCE [LARGE SCALE GENOMIC DNA]</scope>
    <source>
        <strain evidence="5">GPA1</strain>
    </source>
</reference>
<keyword evidence="1" id="KW-1134">Transmembrane beta strand</keyword>
<gene>
    <name evidence="4" type="ORF">WJU16_23635</name>
</gene>
<evidence type="ECO:0000259" key="3">
    <source>
        <dbReference type="Pfam" id="PF07715"/>
    </source>
</evidence>
<keyword evidence="2" id="KW-0732">Signal</keyword>
<comment type="subcellular location">
    <subcellularLocation>
        <location evidence="1">Cell outer membrane</location>
        <topology evidence="1">Multi-pass membrane protein</topology>
    </subcellularLocation>
</comment>
<dbReference type="NCBIfam" id="TIGR04056">
    <property type="entry name" value="OMP_RagA_SusC"/>
    <property type="match status" value="1"/>
</dbReference>
<proteinExistence type="inferred from homology"/>
<accession>A0ABZ2YN67</accession>
<feature type="chain" id="PRO_5046252982" evidence="2">
    <location>
        <begin position="30"/>
        <end position="1012"/>
    </location>
</feature>
<sequence length="1012" mass="112503">MRKFHVRKLLLLPGAGFLAAGLWAIPAQAVHYSPDTPAGASTRRATVNGAVTDDFGKPIAGVTIRRKSGAGTAVTDADGNFSLTAAPGETLVFSHPGFRITEATASAGKEMKVQMLPSLQDSDSVYNILYGQQRKATTVQSIAQLGSRELNRTFSTSLHGMMSGRLAGYNVSYTPGIPGDESFSPNLRGQSPMIMIDGAPARNMTNINPEQIESVTLLKDALATAMYGMRASNGVLLITTRKGDKASGQRISFTAGVGTSQMLKEYKPLSSYDYARLYNEALANDGQPAIYSQQDLDHYRNGTDPYGHPDVDWRKEVLNKNALMQRYDLNISGSRGNARYFVDLNYTNQAGPFKTEGFNKYNTNADMQRYLIRSNVDVQINRSISASLNLAGRIQNNNEPGGFGPSIMQGIHNTPRNAAPVKNPDGSLGGNSSYDTNLYGATVQSGYANLYGRDINAELNIRADLSDITQGLWFRVGGSFYTNFTEYIVRTKQNAVYQLYVDPATGDTSYLKTGEDTDMVNVRDASTTERFFYTDAQLGWTRGSGNHHFNAMIGANYDNRILGSQLPQFFLGTNARLQYDYAEKYLFEAAIGYNGTNRYHPDRRYGAFPAFGIGWNIAKEDFLNKDWLNMLKLRATYGLTGNAFNATRTSGSGESYFVYNQYYVNGTGYSFGNSHSAVTGVREGTLNNPYVSWEKARKFNVGVDVELLDSKLAFTAEYYNDLYFDLLQLRGTNTSLLGIGYPEENIGKQRRKGMEFSATYRGTAGKLSYYASGNLAVYHGVDEFFDETYRPYPWLYRTGNYTGQSYGYIAEGLFQNEAEIDRSAWIDGYRPKPGDIKYKDLNGDNRINAFDQTMITPGKPNINYGLNLGLGWKGFDLAVLIQGVGNRYSTVRMAEFDNNGLGNAWEHHLDRWTPETAASATYPRLTVGTNFNNSRASSYWIRNTSFLRLRNAELGYNLPETFARRFRLASARFFLNGTNLLTWSKFKDTDPENLLGNYPATRVMYAGLTIKL</sequence>
<comment type="similarity">
    <text evidence="1">Belongs to the TonB-dependent receptor family.</text>
</comment>
<dbReference type="InterPro" id="IPR012910">
    <property type="entry name" value="Plug_dom"/>
</dbReference>
<keyword evidence="1" id="KW-0998">Cell outer membrane</keyword>
<dbReference type="PROSITE" id="PS52016">
    <property type="entry name" value="TONB_DEPENDENT_REC_3"/>
    <property type="match status" value="1"/>
</dbReference>
<name>A0ABZ2YN67_9BACT</name>
<dbReference type="Proteomes" id="UP001485459">
    <property type="component" value="Chromosome"/>
</dbReference>
<dbReference type="Pfam" id="PF13715">
    <property type="entry name" value="CarbopepD_reg_2"/>
    <property type="match status" value="1"/>
</dbReference>
<feature type="domain" description="TonB-dependent receptor plug" evidence="3">
    <location>
        <begin position="135"/>
        <end position="235"/>
    </location>
</feature>
<dbReference type="InterPro" id="IPR037066">
    <property type="entry name" value="Plug_dom_sf"/>
</dbReference>
<dbReference type="InterPro" id="IPR023996">
    <property type="entry name" value="TonB-dep_OMP_SusC/RagA"/>
</dbReference>
<dbReference type="NCBIfam" id="TIGR04057">
    <property type="entry name" value="SusC_RagA_signa"/>
    <property type="match status" value="1"/>
</dbReference>
<keyword evidence="5" id="KW-1185">Reference proteome</keyword>
<evidence type="ECO:0000256" key="1">
    <source>
        <dbReference type="PROSITE-ProRule" id="PRU01360"/>
    </source>
</evidence>
<dbReference type="Gene3D" id="2.170.130.10">
    <property type="entry name" value="TonB-dependent receptor, plug domain"/>
    <property type="match status" value="1"/>
</dbReference>
<protein>
    <submittedName>
        <fullName evidence="4">TonB-dependent receptor</fullName>
    </submittedName>
</protein>
<organism evidence="4 5">
    <name type="scientific">Chitinophaga pollutisoli</name>
    <dbReference type="NCBI Taxonomy" id="3133966"/>
    <lineage>
        <taxon>Bacteria</taxon>
        <taxon>Pseudomonadati</taxon>
        <taxon>Bacteroidota</taxon>
        <taxon>Chitinophagia</taxon>
        <taxon>Chitinophagales</taxon>
        <taxon>Chitinophagaceae</taxon>
        <taxon>Chitinophaga</taxon>
    </lineage>
</organism>
<dbReference type="Gene3D" id="2.60.40.1120">
    <property type="entry name" value="Carboxypeptidase-like, regulatory domain"/>
    <property type="match status" value="1"/>
</dbReference>
<evidence type="ECO:0000313" key="5">
    <source>
        <dbReference type="Proteomes" id="UP001485459"/>
    </source>
</evidence>
<evidence type="ECO:0000313" key="4">
    <source>
        <dbReference type="EMBL" id="WZN40958.1"/>
    </source>
</evidence>
<keyword evidence="1" id="KW-0472">Membrane</keyword>
<dbReference type="InterPro" id="IPR008969">
    <property type="entry name" value="CarboxyPept-like_regulatory"/>
</dbReference>
<dbReference type="RefSeq" id="WP_341835822.1">
    <property type="nucleotide sequence ID" value="NZ_CP149822.1"/>
</dbReference>
<dbReference type="InterPro" id="IPR039426">
    <property type="entry name" value="TonB-dep_rcpt-like"/>
</dbReference>
<dbReference type="EMBL" id="CP149822">
    <property type="protein sequence ID" value="WZN40958.1"/>
    <property type="molecule type" value="Genomic_DNA"/>
</dbReference>
<feature type="signal peptide" evidence="2">
    <location>
        <begin position="1"/>
        <end position="29"/>
    </location>
</feature>
<dbReference type="Pfam" id="PF07715">
    <property type="entry name" value="Plug"/>
    <property type="match status" value="1"/>
</dbReference>
<keyword evidence="1" id="KW-0812">Transmembrane</keyword>
<dbReference type="InterPro" id="IPR023997">
    <property type="entry name" value="TonB-dep_OMP_SusC/RagA_CS"/>
</dbReference>
<dbReference type="SUPFAM" id="SSF56935">
    <property type="entry name" value="Porins"/>
    <property type="match status" value="1"/>
</dbReference>